<dbReference type="NCBIfam" id="TIGR03618">
    <property type="entry name" value="Rv1155_F420"/>
    <property type="match status" value="1"/>
</dbReference>
<dbReference type="InterPro" id="IPR052019">
    <property type="entry name" value="F420H2_bilvrd_red/Heme_oxyg"/>
</dbReference>
<dbReference type="Gene3D" id="2.30.110.10">
    <property type="entry name" value="Electron Transport, Fmn-binding Protein, Chain A"/>
    <property type="match status" value="1"/>
</dbReference>
<feature type="domain" description="Pyridoxamine 5'-phosphate oxidase N-terminal" evidence="2">
    <location>
        <begin position="4"/>
        <end position="129"/>
    </location>
</feature>
<evidence type="ECO:0000256" key="1">
    <source>
        <dbReference type="ARBA" id="ARBA00023002"/>
    </source>
</evidence>
<evidence type="ECO:0000313" key="3">
    <source>
        <dbReference type="EMBL" id="EFH83683.1"/>
    </source>
</evidence>
<dbReference type="EMBL" id="ADVG01000003">
    <property type="protein sequence ID" value="EFH83683.1"/>
    <property type="molecule type" value="Genomic_DNA"/>
</dbReference>
<dbReference type="Proteomes" id="UP000004508">
    <property type="component" value="Unassembled WGS sequence"/>
</dbReference>
<protein>
    <submittedName>
        <fullName evidence="3">Putative F420-dependent enzyme</fullName>
    </submittedName>
</protein>
<keyword evidence="1" id="KW-0560">Oxidoreductase</keyword>
<reference evidence="3 4" key="1">
    <citation type="journal article" date="2011" name="Stand. Genomic Sci.">
        <title>Non-contiguous finished genome sequence and contextual data of the filamentous soil bacterium Ktedonobacter racemifer type strain (SOSP1-21).</title>
        <authorList>
            <person name="Chang Y.J."/>
            <person name="Land M."/>
            <person name="Hauser L."/>
            <person name="Chertkov O."/>
            <person name="Del Rio T.G."/>
            <person name="Nolan M."/>
            <person name="Copeland A."/>
            <person name="Tice H."/>
            <person name="Cheng J.F."/>
            <person name="Lucas S."/>
            <person name="Han C."/>
            <person name="Goodwin L."/>
            <person name="Pitluck S."/>
            <person name="Ivanova N."/>
            <person name="Ovchinikova G."/>
            <person name="Pati A."/>
            <person name="Chen A."/>
            <person name="Palaniappan K."/>
            <person name="Mavromatis K."/>
            <person name="Liolios K."/>
            <person name="Brettin T."/>
            <person name="Fiebig A."/>
            <person name="Rohde M."/>
            <person name="Abt B."/>
            <person name="Goker M."/>
            <person name="Detter J.C."/>
            <person name="Woyke T."/>
            <person name="Bristow J."/>
            <person name="Eisen J.A."/>
            <person name="Markowitz V."/>
            <person name="Hugenholtz P."/>
            <person name="Kyrpides N.C."/>
            <person name="Klenk H.P."/>
            <person name="Lapidus A."/>
        </authorList>
    </citation>
    <scope>NUCLEOTIDE SEQUENCE [LARGE SCALE GENOMIC DNA]</scope>
    <source>
        <strain evidence="4">DSM 44963</strain>
    </source>
</reference>
<name>D6TTD2_KTERA</name>
<sequence>MILNDTLRQALSSGHLAHLVTLNKDGSPQVSVVWVGLDGDEIVCAHFNLYQKLKNIQRDARVALSMATSGKTNGLDNYLVINGRARITEGGAPELLNQLAQIYIAPGTTYAPDGAPQGYITRITAERIHGNGPWNE</sequence>
<gene>
    <name evidence="3" type="ORF">Krac_4678</name>
</gene>
<dbReference type="OrthoDB" id="158738at2"/>
<dbReference type="GO" id="GO:0016627">
    <property type="term" value="F:oxidoreductase activity, acting on the CH-CH group of donors"/>
    <property type="evidence" value="ECO:0007669"/>
    <property type="project" value="TreeGrafter"/>
</dbReference>
<dbReference type="InterPro" id="IPR012349">
    <property type="entry name" value="Split_barrel_FMN-bd"/>
</dbReference>
<dbReference type="InterPro" id="IPR019920">
    <property type="entry name" value="F420-binding_dom_put"/>
</dbReference>
<evidence type="ECO:0000313" key="4">
    <source>
        <dbReference type="Proteomes" id="UP000004508"/>
    </source>
</evidence>
<dbReference type="AlphaFoldDB" id="D6TTD2"/>
<dbReference type="PANTHER" id="PTHR35176:SF6">
    <property type="entry name" value="HEME OXYGENASE HI_0854-RELATED"/>
    <property type="match status" value="1"/>
</dbReference>
<dbReference type="Pfam" id="PF01243">
    <property type="entry name" value="PNPOx_N"/>
    <property type="match status" value="1"/>
</dbReference>
<dbReference type="GO" id="GO:0005829">
    <property type="term" value="C:cytosol"/>
    <property type="evidence" value="ECO:0007669"/>
    <property type="project" value="TreeGrafter"/>
</dbReference>
<evidence type="ECO:0000259" key="2">
    <source>
        <dbReference type="Pfam" id="PF01243"/>
    </source>
</evidence>
<proteinExistence type="predicted"/>
<dbReference type="RefSeq" id="WP_007914548.1">
    <property type="nucleotide sequence ID" value="NZ_ADVG01000003.1"/>
</dbReference>
<dbReference type="SUPFAM" id="SSF50475">
    <property type="entry name" value="FMN-binding split barrel"/>
    <property type="match status" value="1"/>
</dbReference>
<dbReference type="STRING" id="485913.Krac_4678"/>
<organism evidence="3 4">
    <name type="scientific">Ktedonobacter racemifer DSM 44963</name>
    <dbReference type="NCBI Taxonomy" id="485913"/>
    <lineage>
        <taxon>Bacteria</taxon>
        <taxon>Bacillati</taxon>
        <taxon>Chloroflexota</taxon>
        <taxon>Ktedonobacteria</taxon>
        <taxon>Ktedonobacterales</taxon>
        <taxon>Ktedonobacteraceae</taxon>
        <taxon>Ktedonobacter</taxon>
    </lineage>
</organism>
<keyword evidence="4" id="KW-1185">Reference proteome</keyword>
<dbReference type="InterPro" id="IPR011576">
    <property type="entry name" value="Pyridox_Oxase_N"/>
</dbReference>
<dbReference type="PANTHER" id="PTHR35176">
    <property type="entry name" value="HEME OXYGENASE HI_0854-RELATED"/>
    <property type="match status" value="1"/>
</dbReference>
<accession>D6TTD2</accession>
<dbReference type="GO" id="GO:0070967">
    <property type="term" value="F:coenzyme F420 binding"/>
    <property type="evidence" value="ECO:0007669"/>
    <property type="project" value="TreeGrafter"/>
</dbReference>
<dbReference type="InParanoid" id="D6TTD2"/>
<comment type="caution">
    <text evidence="3">The sequence shown here is derived from an EMBL/GenBank/DDBJ whole genome shotgun (WGS) entry which is preliminary data.</text>
</comment>
<dbReference type="eggNOG" id="COG3576">
    <property type="taxonomic scope" value="Bacteria"/>
</dbReference>